<accession>A0A7W9B6Z4</accession>
<evidence type="ECO:0000256" key="2">
    <source>
        <dbReference type="ARBA" id="ARBA00011900"/>
    </source>
</evidence>
<dbReference type="Proteomes" id="UP000537161">
    <property type="component" value="Unassembled WGS sequence"/>
</dbReference>
<dbReference type="GO" id="GO:0003677">
    <property type="term" value="F:DNA binding"/>
    <property type="evidence" value="ECO:0007669"/>
    <property type="project" value="InterPro"/>
</dbReference>
<organism evidence="8 9">
    <name type="scientific">Sphingopyxis panaciterrulae</name>
    <dbReference type="NCBI Taxonomy" id="462372"/>
    <lineage>
        <taxon>Bacteria</taxon>
        <taxon>Pseudomonadati</taxon>
        <taxon>Pseudomonadota</taxon>
        <taxon>Alphaproteobacteria</taxon>
        <taxon>Sphingomonadales</taxon>
        <taxon>Sphingomonadaceae</taxon>
        <taxon>Sphingopyxis</taxon>
    </lineage>
</organism>
<comment type="similarity">
    <text evidence="1">Belongs to the N(4)/N(6)-methyltransferase family.</text>
</comment>
<dbReference type="InterPro" id="IPR002941">
    <property type="entry name" value="DNA_methylase_N4/N6"/>
</dbReference>
<evidence type="ECO:0000256" key="6">
    <source>
        <dbReference type="ARBA" id="ARBA00047942"/>
    </source>
</evidence>
<keyword evidence="5" id="KW-0949">S-adenosyl-L-methionine</keyword>
<dbReference type="GO" id="GO:0032259">
    <property type="term" value="P:methylation"/>
    <property type="evidence" value="ECO:0007669"/>
    <property type="project" value="UniProtKB-KW"/>
</dbReference>
<sequence>MAAAACLKPSGSLWVFGSLRYLLADADRFGAAGLRYAQDIIWRKANGTGFAADHFKRVHEIVVQYYRRAARWRGVYNEVQRVPASTRNKTLQVQRTKPRHTGAIGAAGYRDDGTRIAKSVIEMNSVRGGLHATEKPVSLLAILIRTSCPPDGLVGDFFAGSAAAGEAAAATGGATRAARLTRAWPQERASVLPQ</sequence>
<dbReference type="InterPro" id="IPR002295">
    <property type="entry name" value="N4/N6-MTase_EcoPI_Mod-like"/>
</dbReference>
<dbReference type="GO" id="GO:0008170">
    <property type="term" value="F:N-methyltransferase activity"/>
    <property type="evidence" value="ECO:0007669"/>
    <property type="project" value="InterPro"/>
</dbReference>
<evidence type="ECO:0000256" key="3">
    <source>
        <dbReference type="ARBA" id="ARBA00022603"/>
    </source>
</evidence>
<evidence type="ECO:0000256" key="5">
    <source>
        <dbReference type="ARBA" id="ARBA00022691"/>
    </source>
</evidence>
<dbReference type="EMBL" id="JACIJH010000009">
    <property type="protein sequence ID" value="MBB5707396.1"/>
    <property type="molecule type" value="Genomic_DNA"/>
</dbReference>
<dbReference type="Pfam" id="PF01555">
    <property type="entry name" value="N6_N4_Mtase"/>
    <property type="match status" value="1"/>
</dbReference>
<name>A0A7W9B6Z4_9SPHN</name>
<dbReference type="SUPFAM" id="SSF53335">
    <property type="entry name" value="S-adenosyl-L-methionine-dependent methyltransferases"/>
    <property type="match status" value="1"/>
</dbReference>
<keyword evidence="9" id="KW-1185">Reference proteome</keyword>
<dbReference type="PRINTS" id="PR00506">
    <property type="entry name" value="D21N6MTFRASE"/>
</dbReference>
<dbReference type="EC" id="2.1.1.72" evidence="2"/>
<reference evidence="8 9" key="1">
    <citation type="submission" date="2020-08" db="EMBL/GenBank/DDBJ databases">
        <title>Genomic Encyclopedia of Type Strains, Phase IV (KMG-IV): sequencing the most valuable type-strain genomes for metagenomic binning, comparative biology and taxonomic classification.</title>
        <authorList>
            <person name="Goeker M."/>
        </authorList>
    </citation>
    <scope>NUCLEOTIDE SEQUENCE [LARGE SCALE GENOMIC DNA]</scope>
    <source>
        <strain evidence="8 9">DSM 27163</strain>
    </source>
</reference>
<evidence type="ECO:0000256" key="1">
    <source>
        <dbReference type="ARBA" id="ARBA00006594"/>
    </source>
</evidence>
<protein>
    <recommendedName>
        <fullName evidence="2">site-specific DNA-methyltransferase (adenine-specific)</fullName>
        <ecNumber evidence="2">2.1.1.72</ecNumber>
    </recommendedName>
</protein>
<keyword evidence="4 8" id="KW-0808">Transferase</keyword>
<dbReference type="GO" id="GO:0009007">
    <property type="term" value="F:site-specific DNA-methyltransferase (adenine-specific) activity"/>
    <property type="evidence" value="ECO:0007669"/>
    <property type="project" value="UniProtKB-EC"/>
</dbReference>
<evidence type="ECO:0000313" key="9">
    <source>
        <dbReference type="Proteomes" id="UP000537161"/>
    </source>
</evidence>
<comment type="caution">
    <text evidence="8">The sequence shown here is derived from an EMBL/GenBank/DDBJ whole genome shotgun (WGS) entry which is preliminary data.</text>
</comment>
<proteinExistence type="inferred from homology"/>
<dbReference type="InterPro" id="IPR029063">
    <property type="entry name" value="SAM-dependent_MTases_sf"/>
</dbReference>
<evidence type="ECO:0000259" key="7">
    <source>
        <dbReference type="Pfam" id="PF01555"/>
    </source>
</evidence>
<gene>
    <name evidence="8" type="ORF">FHR21_002762</name>
</gene>
<comment type="catalytic activity">
    <reaction evidence="6">
        <text>a 2'-deoxyadenosine in DNA + S-adenosyl-L-methionine = an N(6)-methyl-2'-deoxyadenosine in DNA + S-adenosyl-L-homocysteine + H(+)</text>
        <dbReference type="Rhea" id="RHEA:15197"/>
        <dbReference type="Rhea" id="RHEA-COMP:12418"/>
        <dbReference type="Rhea" id="RHEA-COMP:12419"/>
        <dbReference type="ChEBI" id="CHEBI:15378"/>
        <dbReference type="ChEBI" id="CHEBI:57856"/>
        <dbReference type="ChEBI" id="CHEBI:59789"/>
        <dbReference type="ChEBI" id="CHEBI:90615"/>
        <dbReference type="ChEBI" id="CHEBI:90616"/>
        <dbReference type="EC" id="2.1.1.72"/>
    </reaction>
</comment>
<dbReference type="RefSeq" id="WP_221235173.1">
    <property type="nucleotide sequence ID" value="NZ_JACIJH010000009.1"/>
</dbReference>
<keyword evidence="3 8" id="KW-0489">Methyltransferase</keyword>
<feature type="domain" description="DNA methylase N-4/N-6" evidence="7">
    <location>
        <begin position="5"/>
        <end position="172"/>
    </location>
</feature>
<dbReference type="AlphaFoldDB" id="A0A7W9B6Z4"/>
<evidence type="ECO:0000313" key="8">
    <source>
        <dbReference type="EMBL" id="MBB5707396.1"/>
    </source>
</evidence>
<evidence type="ECO:0000256" key="4">
    <source>
        <dbReference type="ARBA" id="ARBA00022679"/>
    </source>
</evidence>
<dbReference type="Gene3D" id="3.40.50.150">
    <property type="entry name" value="Vaccinia Virus protein VP39"/>
    <property type="match status" value="1"/>
</dbReference>